<dbReference type="Proteomes" id="UP001595696">
    <property type="component" value="Unassembled WGS sequence"/>
</dbReference>
<evidence type="ECO:0000313" key="3">
    <source>
        <dbReference type="EMBL" id="MFC3965615.1"/>
    </source>
</evidence>
<dbReference type="SUPFAM" id="SSF56959">
    <property type="entry name" value="Leukocidin-like"/>
    <property type="match status" value="1"/>
</dbReference>
<feature type="chain" id="PRO_5045652521" evidence="2">
    <location>
        <begin position="37"/>
        <end position="215"/>
    </location>
</feature>
<dbReference type="EMBL" id="JBHSAX010000022">
    <property type="protein sequence ID" value="MFC3965615.1"/>
    <property type="molecule type" value="Genomic_DNA"/>
</dbReference>
<sequence length="215" mass="22403">MTRVPSHPTRGHRAGLLTAGLAAALALTSGAGSAWAGVDSTDRVIDGKQRTISAIQADTTIRAVPPLDRNPLTRQWFHDVTAQFTVEGDKADEFAGTIKIGYLVGFPATVDGRIRFGYSSPRVGIETDNGIPGPKLDVDLIPTVTGEIETGFGPGVRQIEAVSGRITGSEGSVRLTNSIGTVTGVIGTATVQPYVTVVSDTGDSVTTLGKPYEVN</sequence>
<keyword evidence="4" id="KW-1185">Reference proteome</keyword>
<dbReference type="RefSeq" id="WP_378615609.1">
    <property type="nucleotide sequence ID" value="NZ_JBHSAX010000022.1"/>
</dbReference>
<gene>
    <name evidence="3" type="ORF">ACFO0B_26800</name>
</gene>
<feature type="signal peptide" evidence="2">
    <location>
        <begin position="1"/>
        <end position="36"/>
    </location>
</feature>
<accession>A0ABV8E0E5</accession>
<evidence type="ECO:0000313" key="4">
    <source>
        <dbReference type="Proteomes" id="UP001595696"/>
    </source>
</evidence>
<dbReference type="Gene3D" id="2.60.40.1650">
    <property type="entry name" value="Porin MspA (Ig-like beta-sandwich domain)"/>
    <property type="match status" value="1"/>
</dbReference>
<evidence type="ECO:0000256" key="1">
    <source>
        <dbReference type="ARBA" id="ARBA00022729"/>
    </source>
</evidence>
<reference evidence="4" key="1">
    <citation type="journal article" date="2019" name="Int. J. Syst. Evol. Microbiol.">
        <title>The Global Catalogue of Microorganisms (GCM) 10K type strain sequencing project: providing services to taxonomists for standard genome sequencing and annotation.</title>
        <authorList>
            <consortium name="The Broad Institute Genomics Platform"/>
            <consortium name="The Broad Institute Genome Sequencing Center for Infectious Disease"/>
            <person name="Wu L."/>
            <person name="Ma J."/>
        </authorList>
    </citation>
    <scope>NUCLEOTIDE SEQUENCE [LARGE SCALE GENOMIC DNA]</scope>
    <source>
        <strain evidence="4">CGMCC 4.7330</strain>
    </source>
</reference>
<evidence type="ECO:0000256" key="2">
    <source>
        <dbReference type="SAM" id="SignalP"/>
    </source>
</evidence>
<protein>
    <submittedName>
        <fullName evidence="3">MspA family porin</fullName>
    </submittedName>
</protein>
<comment type="caution">
    <text evidence="3">The sequence shown here is derived from an EMBL/GenBank/DDBJ whole genome shotgun (WGS) entry which is preliminary data.</text>
</comment>
<organism evidence="3 4">
    <name type="scientific">Nocardia jiangsuensis</name>
    <dbReference type="NCBI Taxonomy" id="1691563"/>
    <lineage>
        <taxon>Bacteria</taxon>
        <taxon>Bacillati</taxon>
        <taxon>Actinomycetota</taxon>
        <taxon>Actinomycetes</taxon>
        <taxon>Mycobacteriales</taxon>
        <taxon>Nocardiaceae</taxon>
        <taxon>Nocardia</taxon>
    </lineage>
</organism>
<proteinExistence type="predicted"/>
<dbReference type="Pfam" id="PF09203">
    <property type="entry name" value="MspA"/>
    <property type="match status" value="1"/>
</dbReference>
<dbReference type="InterPro" id="IPR015286">
    <property type="entry name" value="Porin_fam_mycobact-type"/>
</dbReference>
<dbReference type="InterPro" id="IPR036435">
    <property type="entry name" value="Leukocidin/porin_MspA_sf"/>
</dbReference>
<dbReference type="Gene3D" id="2.10.300.10">
    <property type="entry name" value="Porin MspA ribbon domain"/>
    <property type="match status" value="1"/>
</dbReference>
<name>A0ABV8E0E5_9NOCA</name>
<keyword evidence="1 2" id="KW-0732">Signal</keyword>